<dbReference type="PANTHER" id="PTHR10091">
    <property type="entry name" value="ALDOSE-1-EPIMERASE"/>
    <property type="match status" value="1"/>
</dbReference>
<protein>
    <submittedName>
        <fullName evidence="9">Aldose 1-epimerase</fullName>
        <ecNumber evidence="9">5.1.3.3</ecNumber>
    </submittedName>
</protein>
<organism evidence="9">
    <name type="scientific">bioreactor metagenome</name>
    <dbReference type="NCBI Taxonomy" id="1076179"/>
    <lineage>
        <taxon>unclassified sequences</taxon>
        <taxon>metagenomes</taxon>
        <taxon>ecological metagenomes</taxon>
    </lineage>
</organism>
<accession>A0A644Y3E9</accession>
<dbReference type="InterPro" id="IPR014718">
    <property type="entry name" value="GH-type_carb-bd"/>
</dbReference>
<reference evidence="9" key="1">
    <citation type="submission" date="2019-08" db="EMBL/GenBank/DDBJ databases">
        <authorList>
            <person name="Kucharzyk K."/>
            <person name="Murdoch R.W."/>
            <person name="Higgins S."/>
            <person name="Loffler F."/>
        </authorList>
    </citation>
    <scope>NUCLEOTIDE SEQUENCE</scope>
</reference>
<dbReference type="UniPathway" id="UPA00242"/>
<proteinExistence type="inferred from homology"/>
<name>A0A644Y3E9_9ZZZZ</name>
<dbReference type="EC" id="5.1.3.3" evidence="9"/>
<dbReference type="Gene3D" id="2.70.98.10">
    <property type="match status" value="1"/>
</dbReference>
<evidence type="ECO:0000256" key="5">
    <source>
        <dbReference type="ARBA" id="ARBA00022490"/>
    </source>
</evidence>
<dbReference type="GO" id="GO:0004034">
    <property type="term" value="F:aldose 1-epimerase activity"/>
    <property type="evidence" value="ECO:0007669"/>
    <property type="project" value="UniProtKB-EC"/>
</dbReference>
<dbReference type="Pfam" id="PF01263">
    <property type="entry name" value="Aldose_epim"/>
    <property type="match status" value="1"/>
</dbReference>
<dbReference type="SUPFAM" id="SSF74650">
    <property type="entry name" value="Galactose mutarotase-like"/>
    <property type="match status" value="1"/>
</dbReference>
<keyword evidence="8" id="KW-0119">Carbohydrate metabolism</keyword>
<keyword evidence="6" id="KW-0597">Phosphoprotein</keyword>
<evidence type="ECO:0000256" key="7">
    <source>
        <dbReference type="ARBA" id="ARBA00023235"/>
    </source>
</evidence>
<dbReference type="PANTHER" id="PTHR10091:SF0">
    <property type="entry name" value="GALACTOSE MUTAROTASE"/>
    <property type="match status" value="1"/>
</dbReference>
<comment type="caution">
    <text evidence="9">The sequence shown here is derived from an EMBL/GenBank/DDBJ whole genome shotgun (WGS) entry which is preliminary data.</text>
</comment>
<dbReference type="GO" id="GO:0005737">
    <property type="term" value="C:cytoplasm"/>
    <property type="evidence" value="ECO:0007669"/>
    <property type="project" value="UniProtKB-SubCell"/>
</dbReference>
<comment type="pathway">
    <text evidence="2">Carbohydrate metabolism; hexose metabolism.</text>
</comment>
<evidence type="ECO:0000256" key="3">
    <source>
        <dbReference type="ARBA" id="ARBA00006206"/>
    </source>
</evidence>
<dbReference type="NCBIfam" id="NF008277">
    <property type="entry name" value="PRK11055.1"/>
    <property type="match status" value="1"/>
</dbReference>
<dbReference type="FunFam" id="2.70.98.10:FF:000003">
    <property type="entry name" value="Aldose 1-epimerase"/>
    <property type="match status" value="1"/>
</dbReference>
<keyword evidence="7 9" id="KW-0413">Isomerase</keyword>
<sequence>METININGKEVKLYTIRNKNGMSAEVTNYGTKIIRLMVPDKNGKMEDVVQGFDTLQENIDKEPYFGATCGRFANRIKDGKFTRVGKEYTLVQNNGGNALHGGIEGFNAKVWEVKAVLENSIRMQYVSPDGEEGYPGTLYCQVTYTLTDDNELKIKYEATTDKPTVIGLTNHSYFNLKGAGNGTVRDHILQINADFHTVLDDTASPTGEIRPVDNSPFDFRQPVVIGDVIDAPEYVAGRGIDNNWTIRKNQPKELALAATLYEPVSGRKMDVLTTQPGVQIYTANWVEKQPGKYGKTYAEQDSVCLETQNFPNSPNIAHFPSSVLRPGERYEEWCVYRFGVE</sequence>
<evidence type="ECO:0000256" key="6">
    <source>
        <dbReference type="ARBA" id="ARBA00022553"/>
    </source>
</evidence>
<dbReference type="InterPro" id="IPR015443">
    <property type="entry name" value="Aldose_1-epimerase"/>
</dbReference>
<evidence type="ECO:0000256" key="1">
    <source>
        <dbReference type="ARBA" id="ARBA00004496"/>
    </source>
</evidence>
<dbReference type="EMBL" id="VSSQ01003511">
    <property type="protein sequence ID" value="MPM21053.1"/>
    <property type="molecule type" value="Genomic_DNA"/>
</dbReference>
<comment type="subunit">
    <text evidence="4">Monomer.</text>
</comment>
<evidence type="ECO:0000256" key="4">
    <source>
        <dbReference type="ARBA" id="ARBA00011245"/>
    </source>
</evidence>
<evidence type="ECO:0000256" key="8">
    <source>
        <dbReference type="ARBA" id="ARBA00023277"/>
    </source>
</evidence>
<dbReference type="CDD" id="cd09019">
    <property type="entry name" value="galactose_mutarotase_like"/>
    <property type="match status" value="1"/>
</dbReference>
<evidence type="ECO:0000256" key="2">
    <source>
        <dbReference type="ARBA" id="ARBA00005028"/>
    </source>
</evidence>
<dbReference type="InterPro" id="IPR011013">
    <property type="entry name" value="Gal_mutarotase_sf_dom"/>
</dbReference>
<dbReference type="InterPro" id="IPR047215">
    <property type="entry name" value="Galactose_mutarotase-like"/>
</dbReference>
<keyword evidence="5" id="KW-0963">Cytoplasm</keyword>
<dbReference type="InterPro" id="IPR008183">
    <property type="entry name" value="Aldose_1/G6P_1-epimerase"/>
</dbReference>
<comment type="subcellular location">
    <subcellularLocation>
        <location evidence="1">Cytoplasm</location>
    </subcellularLocation>
</comment>
<dbReference type="PIRSF" id="PIRSF005096">
    <property type="entry name" value="GALM"/>
    <property type="match status" value="1"/>
</dbReference>
<evidence type="ECO:0000313" key="9">
    <source>
        <dbReference type="EMBL" id="MPM21053.1"/>
    </source>
</evidence>
<dbReference type="GO" id="GO:0033499">
    <property type="term" value="P:galactose catabolic process via UDP-galactose, Leloir pathway"/>
    <property type="evidence" value="ECO:0007669"/>
    <property type="project" value="TreeGrafter"/>
</dbReference>
<dbReference type="GO" id="GO:0006006">
    <property type="term" value="P:glucose metabolic process"/>
    <property type="evidence" value="ECO:0007669"/>
    <property type="project" value="TreeGrafter"/>
</dbReference>
<comment type="similarity">
    <text evidence="3">Belongs to the aldose epimerase family.</text>
</comment>
<dbReference type="GO" id="GO:0030246">
    <property type="term" value="F:carbohydrate binding"/>
    <property type="evidence" value="ECO:0007669"/>
    <property type="project" value="InterPro"/>
</dbReference>
<gene>
    <name evidence="9" type="primary">mro_9</name>
    <name evidence="9" type="ORF">SDC9_67496</name>
</gene>
<dbReference type="AlphaFoldDB" id="A0A644Y3E9"/>